<evidence type="ECO:0000313" key="2">
    <source>
        <dbReference type="Proteomes" id="UP000033736"/>
    </source>
</evidence>
<accession>A0A0F3RFI0</accession>
<keyword evidence="2" id="KW-1185">Reference proteome</keyword>
<gene>
    <name evidence="1" type="ORF">RAT170B_0576</name>
</gene>
<organism evidence="1 2">
    <name type="scientific">Rickettsia argasii T170-B</name>
    <dbReference type="NCBI Taxonomy" id="1268837"/>
    <lineage>
        <taxon>Bacteria</taxon>
        <taxon>Pseudomonadati</taxon>
        <taxon>Pseudomonadota</taxon>
        <taxon>Alphaproteobacteria</taxon>
        <taxon>Rickettsiales</taxon>
        <taxon>Rickettsiaceae</taxon>
        <taxon>Rickettsieae</taxon>
        <taxon>Rickettsia</taxon>
        <taxon>spotted fever group</taxon>
    </lineage>
</organism>
<name>A0A0F3RFI0_9RICK</name>
<dbReference type="PATRIC" id="fig|1268837.3.peg.691"/>
<sequence>MKFMKILYQFRSDICRKKEEQNELELELDYKSSKILEIDCEIKLLNLVFLKKFMHFLKPQNTILAMSKNGI</sequence>
<comment type="caution">
    <text evidence="1">The sequence shown here is derived from an EMBL/GenBank/DDBJ whole genome shotgun (WGS) entry which is preliminary data.</text>
</comment>
<protein>
    <submittedName>
        <fullName evidence="1">Uncharacterized protein</fullName>
    </submittedName>
</protein>
<evidence type="ECO:0000313" key="1">
    <source>
        <dbReference type="EMBL" id="KJW04882.1"/>
    </source>
</evidence>
<dbReference type="AlphaFoldDB" id="A0A0F3RFI0"/>
<reference evidence="1 2" key="1">
    <citation type="submission" date="2015-01" db="EMBL/GenBank/DDBJ databases">
        <title>Genome Sequencing of Rickettsiales /home/snadendla/prok_pipe/test/illegal_ec_num.txt.</title>
        <authorList>
            <person name="Daugherty S.C."/>
            <person name="Su Q."/>
            <person name="Abolude K."/>
            <person name="Beier-Sexton M."/>
            <person name="Carlyon J.A."/>
            <person name="Carter R."/>
            <person name="Day N.P."/>
            <person name="Dumler S.J."/>
            <person name="Dyachenko V."/>
            <person name="Godinez A."/>
            <person name="Kurtti T.J."/>
            <person name="Lichay M."/>
            <person name="Mullins K.E."/>
            <person name="Ott S."/>
            <person name="Pappas-Brown V."/>
            <person name="Paris D.H."/>
            <person name="Patel P."/>
            <person name="Richards A.L."/>
            <person name="Sadzewicz L."/>
            <person name="Sears K."/>
            <person name="Seidman D."/>
            <person name="Sengamalay N."/>
            <person name="Stenos J."/>
            <person name="Tallon L.J."/>
            <person name="Vincent G."/>
            <person name="Fraser C.M."/>
            <person name="Munderloh U."/>
            <person name="Dunning-Hotopp J.C."/>
        </authorList>
    </citation>
    <scope>NUCLEOTIDE SEQUENCE [LARGE SCALE GENOMIC DNA]</scope>
    <source>
        <strain evidence="1 2">T170-B</strain>
    </source>
</reference>
<dbReference type="EMBL" id="LAOQ01000002">
    <property type="protein sequence ID" value="KJW04882.1"/>
    <property type="molecule type" value="Genomic_DNA"/>
</dbReference>
<dbReference type="Proteomes" id="UP000033736">
    <property type="component" value="Unassembled WGS sequence"/>
</dbReference>
<proteinExistence type="predicted"/>